<dbReference type="GO" id="GO:0005524">
    <property type="term" value="F:ATP binding"/>
    <property type="evidence" value="ECO:0007669"/>
    <property type="project" value="InterPro"/>
</dbReference>
<organism evidence="6 7">
    <name type="scientific">Marilutibacter alkalisoli</name>
    <dbReference type="NCBI Taxonomy" id="2591633"/>
    <lineage>
        <taxon>Bacteria</taxon>
        <taxon>Pseudomonadati</taxon>
        <taxon>Pseudomonadota</taxon>
        <taxon>Gammaproteobacteria</taxon>
        <taxon>Lysobacterales</taxon>
        <taxon>Lysobacteraceae</taxon>
        <taxon>Marilutibacter</taxon>
    </lineage>
</organism>
<evidence type="ECO:0000313" key="6">
    <source>
        <dbReference type="EMBL" id="QDH70120.1"/>
    </source>
</evidence>
<dbReference type="SMART" id="SM00028">
    <property type="entry name" value="TPR"/>
    <property type="match status" value="10"/>
</dbReference>
<evidence type="ECO:0000259" key="5">
    <source>
        <dbReference type="PROSITE" id="PS50011"/>
    </source>
</evidence>
<dbReference type="OrthoDB" id="9801841at2"/>
<proteinExistence type="predicted"/>
<dbReference type="SMART" id="SM00220">
    <property type="entry name" value="S_TKc"/>
    <property type="match status" value="1"/>
</dbReference>
<dbReference type="PANTHER" id="PTHR45641:SF19">
    <property type="entry name" value="NEPHROCYSTIN-3"/>
    <property type="match status" value="1"/>
</dbReference>
<dbReference type="PANTHER" id="PTHR45641">
    <property type="entry name" value="TETRATRICOPEPTIDE REPEAT PROTEIN (AFU_ORTHOLOGUE AFUA_6G03870)"/>
    <property type="match status" value="1"/>
</dbReference>
<keyword evidence="2 3" id="KW-0802">TPR repeat</keyword>
<dbReference type="PROSITE" id="PS50005">
    <property type="entry name" value="TPR"/>
    <property type="match status" value="1"/>
</dbReference>
<dbReference type="Gene3D" id="3.30.200.20">
    <property type="entry name" value="Phosphorylase Kinase, domain 1"/>
    <property type="match status" value="1"/>
</dbReference>
<dbReference type="PROSITE" id="PS00108">
    <property type="entry name" value="PROTEIN_KINASE_ST"/>
    <property type="match status" value="1"/>
</dbReference>
<dbReference type="Gene3D" id="1.10.510.10">
    <property type="entry name" value="Transferase(Phosphotransferase) domain 1"/>
    <property type="match status" value="1"/>
</dbReference>
<protein>
    <submittedName>
        <fullName evidence="6">Serine/threonine protein kinase</fullName>
    </submittedName>
</protein>
<dbReference type="GO" id="GO:0004674">
    <property type="term" value="F:protein serine/threonine kinase activity"/>
    <property type="evidence" value="ECO:0007669"/>
    <property type="project" value="UniProtKB-KW"/>
</dbReference>
<dbReference type="Pfam" id="PF00069">
    <property type="entry name" value="Pkinase"/>
    <property type="match status" value="1"/>
</dbReference>
<dbReference type="CDD" id="cd14014">
    <property type="entry name" value="STKc_PknB_like"/>
    <property type="match status" value="1"/>
</dbReference>
<dbReference type="Pfam" id="PF13374">
    <property type="entry name" value="TPR_10"/>
    <property type="match status" value="1"/>
</dbReference>
<dbReference type="InterPro" id="IPR011009">
    <property type="entry name" value="Kinase-like_dom_sf"/>
</dbReference>
<dbReference type="InterPro" id="IPR019734">
    <property type="entry name" value="TPR_rpt"/>
</dbReference>
<dbReference type="Proteomes" id="UP000317199">
    <property type="component" value="Chromosome"/>
</dbReference>
<dbReference type="InterPro" id="IPR011990">
    <property type="entry name" value="TPR-like_helical_dom_sf"/>
</dbReference>
<dbReference type="KEGG" id="lyj:FKV23_08440"/>
<keyword evidence="6" id="KW-0723">Serine/threonine-protein kinase</keyword>
<dbReference type="Gene3D" id="1.25.40.10">
    <property type="entry name" value="Tetratricopeptide repeat domain"/>
    <property type="match status" value="3"/>
</dbReference>
<name>A0A514BRY6_9GAMM</name>
<feature type="domain" description="Protein kinase" evidence="5">
    <location>
        <begin position="94"/>
        <end position="378"/>
    </location>
</feature>
<dbReference type="EMBL" id="CP041242">
    <property type="protein sequence ID" value="QDH70120.1"/>
    <property type="molecule type" value="Genomic_DNA"/>
</dbReference>
<reference evidence="6 7" key="1">
    <citation type="submission" date="2019-06" db="EMBL/GenBank/DDBJ databases">
        <title>Lysobacter alkalisoli sp. nov. isolated from saline-alkali soil.</title>
        <authorList>
            <person name="Sun J.-Q."/>
            <person name="Xu L."/>
        </authorList>
    </citation>
    <scope>NUCLEOTIDE SEQUENCE [LARGE SCALE GENOMIC DNA]</scope>
    <source>
        <strain evidence="6 7">SJ-36</strain>
    </source>
</reference>
<evidence type="ECO:0000313" key="7">
    <source>
        <dbReference type="Proteomes" id="UP000317199"/>
    </source>
</evidence>
<dbReference type="AlphaFoldDB" id="A0A514BRY6"/>
<accession>A0A514BRY6</accession>
<evidence type="ECO:0000256" key="2">
    <source>
        <dbReference type="ARBA" id="ARBA00022803"/>
    </source>
</evidence>
<dbReference type="SUPFAM" id="SSF48452">
    <property type="entry name" value="TPR-like"/>
    <property type="match status" value="4"/>
</dbReference>
<dbReference type="InterPro" id="IPR008271">
    <property type="entry name" value="Ser/Thr_kinase_AS"/>
</dbReference>
<keyword evidence="6" id="KW-0808">Transferase</keyword>
<evidence type="ECO:0000256" key="3">
    <source>
        <dbReference type="PROSITE-ProRule" id="PRU00339"/>
    </source>
</evidence>
<dbReference type="PROSITE" id="PS50011">
    <property type="entry name" value="PROTEIN_KINASE_DOM"/>
    <property type="match status" value="1"/>
</dbReference>
<gene>
    <name evidence="6" type="ORF">FKV23_08440</name>
</gene>
<feature type="repeat" description="TPR" evidence="3">
    <location>
        <begin position="492"/>
        <end position="525"/>
    </location>
</feature>
<keyword evidence="1" id="KW-0677">Repeat</keyword>
<keyword evidence="6" id="KW-0418">Kinase</keyword>
<keyword evidence="7" id="KW-1185">Reference proteome</keyword>
<feature type="region of interest" description="Disordered" evidence="4">
    <location>
        <begin position="312"/>
        <end position="337"/>
    </location>
</feature>
<evidence type="ECO:0000256" key="1">
    <source>
        <dbReference type="ARBA" id="ARBA00022737"/>
    </source>
</evidence>
<feature type="compositionally biased region" description="Basic and acidic residues" evidence="4">
    <location>
        <begin position="312"/>
        <end position="325"/>
    </location>
</feature>
<sequence length="921" mass="102142">MASPDPRQRIDALFEQALDLPVDARAAFLEQQAADEPGLRAEVEELLRLAEMDAPQLDPDALRGGALYRAVAASQDHGDTQADEDASGREVGQWRLLRRLGHGGMGTVYLAERTQGGFQQFGALKRLHLALGSNEFLRRFEQERQILASLNHPGIARLLDGGRDGDGRPYLVMEYIEGEPMDDWCDARQLAIERRLELFTRVCEAVAHAHRHLIVHRDIKPSNTVVTAGGEAKLLDFGIAKVLGDADVALQPLTRTAIRVFTPEYAAPEQISGEQATTATDVYQLGLLLYRLLTGQHAQTADSQAALERSILKAEPPRPSQRVEGDEAASTARGTTPAALRRRLRGDLDNIVLKALRKEPERRYASVAALVDDIERWRQRRPVQARPESITYRTGKFVRRHPFGVAASAAMLGLLVVYAVTVTHQAATIAHERDRARAEATKARQVQALALRLFEGADPERSGGMQLSARELLDRGWEGIERELTGQPDVQVQLMDTIGTAYLQLGEYDRAAPLFAQALEIARKRTDIDPLPLARALRSQGRLHRDRGEHDQADTLLREALAIYRPALDEPHADIADTLSDLGFNLTLSTRYREAEHVHRDALAMRRELLGDEHPDVADSLVKLGMAIRLTGNYAAAEPLLTEALAIRRRLLPPTHPQLAANLSDLAVLRNNLGQYDSAEALYREGLELIARSRGDRHPDVATVMNNLSRVLRTQRRFDEAEALLRQALDIRIETLGPTHLYVAMNFNDLGQVRADAGDLDAAYDFYQQALSTYAPGHPWRASTISNLGELAHTRDQPAEAERLYREALDGQRGYYGDDHDRVADIRTRLGIVLHQQGREEEAEAELQQAVEIYRLRLPSGHPQLAGALLPLAVLLAERGARADAIALLEEALRIRSAAYGSDDARTEDVARALVATRTTD</sequence>
<dbReference type="Pfam" id="PF13424">
    <property type="entry name" value="TPR_12"/>
    <property type="match status" value="4"/>
</dbReference>
<dbReference type="InterPro" id="IPR000719">
    <property type="entry name" value="Prot_kinase_dom"/>
</dbReference>
<dbReference type="RefSeq" id="WP_141623456.1">
    <property type="nucleotide sequence ID" value="NZ_CP041242.1"/>
</dbReference>
<evidence type="ECO:0000256" key="4">
    <source>
        <dbReference type="SAM" id="MobiDB-lite"/>
    </source>
</evidence>
<dbReference type="SUPFAM" id="SSF56112">
    <property type="entry name" value="Protein kinase-like (PK-like)"/>
    <property type="match status" value="1"/>
</dbReference>